<proteinExistence type="predicted"/>
<reference evidence="1 2" key="1">
    <citation type="submission" date="2009-02" db="EMBL/GenBank/DDBJ databases">
        <title>Annotation of Streptomyces hygroscopicus strain ATCC 53653.</title>
        <authorList>
            <consortium name="The Broad Institute Genome Sequencing Platform"/>
            <consortium name="Broad Institute Microbial Sequencing Center"/>
            <person name="Fischbach M."/>
            <person name="Godfrey P."/>
            <person name="Ward D."/>
            <person name="Young S."/>
            <person name="Zeng Q."/>
            <person name="Koehrsen M."/>
            <person name="Alvarado L."/>
            <person name="Berlin A.M."/>
            <person name="Bochicchio J."/>
            <person name="Borenstein D."/>
            <person name="Chapman S.B."/>
            <person name="Chen Z."/>
            <person name="Engels R."/>
            <person name="Freedman E."/>
            <person name="Gellesch M."/>
            <person name="Goldberg J."/>
            <person name="Griggs A."/>
            <person name="Gujja S."/>
            <person name="Heilman E.R."/>
            <person name="Heiman D.I."/>
            <person name="Hepburn T.A."/>
            <person name="Howarth C."/>
            <person name="Jen D."/>
            <person name="Larson L."/>
            <person name="Lewis B."/>
            <person name="Mehta T."/>
            <person name="Park D."/>
            <person name="Pearson M."/>
            <person name="Richards J."/>
            <person name="Roberts A."/>
            <person name="Saif S."/>
            <person name="Shea T.D."/>
            <person name="Shenoy N."/>
            <person name="Sisk P."/>
            <person name="Stolte C."/>
            <person name="Sykes S.N."/>
            <person name="Thomson T."/>
            <person name="Walk T."/>
            <person name="White J."/>
            <person name="Yandava C."/>
            <person name="Straight P."/>
            <person name="Clardy J."/>
            <person name="Hung D."/>
            <person name="Kolter R."/>
            <person name="Mekalanos J."/>
            <person name="Walker S."/>
            <person name="Walsh C.T."/>
            <person name="Wieland-Brown L.C."/>
            <person name="Haas B."/>
            <person name="Nusbaum C."/>
            <person name="Birren B."/>
        </authorList>
    </citation>
    <scope>NUCLEOTIDE SEQUENCE [LARGE SCALE GENOMIC DNA]</scope>
    <source>
        <strain evidence="1 2">ATCC 53653</strain>
    </source>
</reference>
<dbReference type="Proteomes" id="UP000003963">
    <property type="component" value="Unassembled WGS sequence"/>
</dbReference>
<evidence type="ECO:0000313" key="1">
    <source>
        <dbReference type="EMBL" id="EFL29378.1"/>
    </source>
</evidence>
<keyword evidence="2" id="KW-1185">Reference proteome</keyword>
<organism evidence="1 2">
    <name type="scientific">Streptomyces himastatinicus ATCC 53653</name>
    <dbReference type="NCBI Taxonomy" id="457427"/>
    <lineage>
        <taxon>Bacteria</taxon>
        <taxon>Bacillati</taxon>
        <taxon>Actinomycetota</taxon>
        <taxon>Actinomycetes</taxon>
        <taxon>Kitasatosporales</taxon>
        <taxon>Streptomycetaceae</taxon>
        <taxon>Streptomyces</taxon>
        <taxon>Streptomyces violaceusniger group</taxon>
    </lineage>
</organism>
<dbReference type="RefSeq" id="WP_009721175.1">
    <property type="nucleotide sequence ID" value="NZ_GG657755.1"/>
</dbReference>
<name>D9WWV0_9ACTN</name>
<dbReference type="STRING" id="457427.SSOG_09092"/>
<gene>
    <name evidence="1" type="ORF">SSOG_09092</name>
</gene>
<dbReference type="AlphaFoldDB" id="D9WWV0"/>
<sequence>MTRNRPSNGWFDSDTYRQLSALTAALLIARHTGGTVQEAAAILAIGRLLPPTDHRGPDRPAV</sequence>
<accession>D9WWV0</accession>
<dbReference type="HOGENOM" id="CLU_2902338_0_0_11"/>
<evidence type="ECO:0000313" key="2">
    <source>
        <dbReference type="Proteomes" id="UP000003963"/>
    </source>
</evidence>
<dbReference type="EMBL" id="GG657755">
    <property type="protein sequence ID" value="EFL29378.1"/>
    <property type="molecule type" value="Genomic_DNA"/>
</dbReference>
<protein>
    <submittedName>
        <fullName evidence="1">Uncharacterized protein</fullName>
    </submittedName>
</protein>